<gene>
    <name evidence="1" type="ORF">MUDAN_MDHGFNIF_03548</name>
</gene>
<dbReference type="InterPro" id="IPR012334">
    <property type="entry name" value="Pectin_lyas_fold"/>
</dbReference>
<dbReference type="InterPro" id="IPR011050">
    <property type="entry name" value="Pectin_lyase_fold/virulence"/>
</dbReference>
<evidence type="ECO:0008006" key="3">
    <source>
        <dbReference type="Google" id="ProtNLM"/>
    </source>
</evidence>
<dbReference type="Gene3D" id="2.160.20.10">
    <property type="entry name" value="Single-stranded right-handed beta-helix, Pectin lyase-like"/>
    <property type="match status" value="1"/>
</dbReference>
<evidence type="ECO:0000313" key="1">
    <source>
        <dbReference type="EMBL" id="VDG29634.1"/>
    </source>
</evidence>
<dbReference type="Proteomes" id="UP000289996">
    <property type="component" value="Unassembled WGS sequence"/>
</dbReference>
<proteinExistence type="predicted"/>
<name>A0A660E1W1_9LACO</name>
<protein>
    <recommendedName>
        <fullName evidence="3">Right handed beta helix domain-containing protein</fullName>
    </recommendedName>
</protein>
<sequence>MSVYTSKNLKLDSHGQKDITKKLNAFFKRNRTSRVKLVFYSGVYKIDGSIIMGSNIDIIGKNDVVLKAAGPHACIYPSFKKGYSGGIHDVTWKNIRFDGGTTKSFTTQMIHAKDIIYKDCIFKEMQPALGHVFDLDGSSSIKLFNCSFIGRGSTVSAADSYKEAIQLDYAYYNGLSIRSYYGGLDGLPTKNVVVKNCKFLPVMKKQKIIDYAPIPIGSHSQLKGKGITNIEFEHNKIVSPLRPIAGGQATIDFLGVSNVTIKKNTIRYATNTAPKHAFQIRSQTYSSVLSVNREDNNLIKESVQNDNITIENNKIYGEVPTENIVNVLDSTGKLTRNFVVKNNVLYTQGYLNNNYRFAQLPGTSLREKLCNQIVMTVN</sequence>
<organism evidence="1 2">
    <name type="scientific">Lactiplantibacillus mudanjiangensis</name>
    <dbReference type="NCBI Taxonomy" id="1296538"/>
    <lineage>
        <taxon>Bacteria</taxon>
        <taxon>Bacillati</taxon>
        <taxon>Bacillota</taxon>
        <taxon>Bacilli</taxon>
        <taxon>Lactobacillales</taxon>
        <taxon>Lactobacillaceae</taxon>
        <taxon>Lactiplantibacillus</taxon>
    </lineage>
</organism>
<reference evidence="1 2" key="1">
    <citation type="submission" date="2018-11" db="EMBL/GenBank/DDBJ databases">
        <authorList>
            <person name="Wuyts S."/>
        </authorList>
    </citation>
    <scope>NUCLEOTIDE SEQUENCE [LARGE SCALE GENOMIC DNA]</scope>
    <source>
        <strain evidence="1">Lactobacillus mudanjiangensis AMBF249</strain>
    </source>
</reference>
<dbReference type="AlphaFoldDB" id="A0A660E1W1"/>
<keyword evidence="2" id="KW-1185">Reference proteome</keyword>
<dbReference type="EMBL" id="UYIG01000147">
    <property type="protein sequence ID" value="VDG29634.1"/>
    <property type="molecule type" value="Genomic_DNA"/>
</dbReference>
<dbReference type="SUPFAM" id="SSF51126">
    <property type="entry name" value="Pectin lyase-like"/>
    <property type="match status" value="1"/>
</dbReference>
<evidence type="ECO:0000313" key="2">
    <source>
        <dbReference type="Proteomes" id="UP000289996"/>
    </source>
</evidence>
<accession>A0A660E1W1</accession>